<dbReference type="InterPro" id="IPR045254">
    <property type="entry name" value="Nit1/2_C-N_Hydrolase"/>
</dbReference>
<dbReference type="Gene3D" id="3.60.110.10">
    <property type="entry name" value="Carbon-nitrogen hydrolase"/>
    <property type="match status" value="1"/>
</dbReference>
<dbReference type="GO" id="GO:0006107">
    <property type="term" value="P:oxaloacetate metabolic process"/>
    <property type="evidence" value="ECO:0007669"/>
    <property type="project" value="TreeGrafter"/>
</dbReference>
<dbReference type="PROSITE" id="PS50263">
    <property type="entry name" value="CN_HYDROLASE"/>
    <property type="match status" value="1"/>
</dbReference>
<dbReference type="SUPFAM" id="SSF56317">
    <property type="entry name" value="Carbon-nitrogen hydrolase"/>
    <property type="match status" value="1"/>
</dbReference>
<evidence type="ECO:0000313" key="3">
    <source>
        <dbReference type="EMBL" id="SFH31720.1"/>
    </source>
</evidence>
<evidence type="ECO:0000313" key="4">
    <source>
        <dbReference type="Proteomes" id="UP000199337"/>
    </source>
</evidence>
<keyword evidence="4" id="KW-1185">Reference proteome</keyword>
<gene>
    <name evidence="3" type="ORF">SAMN05660649_04717</name>
</gene>
<dbReference type="EMBL" id="FOOX01000024">
    <property type="protein sequence ID" value="SFH31720.1"/>
    <property type="molecule type" value="Genomic_DNA"/>
</dbReference>
<evidence type="ECO:0000259" key="2">
    <source>
        <dbReference type="PROSITE" id="PS50263"/>
    </source>
</evidence>
<evidence type="ECO:0000256" key="1">
    <source>
        <dbReference type="ARBA" id="ARBA00022801"/>
    </source>
</evidence>
<dbReference type="RefSeq" id="WP_092475151.1">
    <property type="nucleotide sequence ID" value="NZ_FOOX01000024.1"/>
</dbReference>
<proteinExistence type="predicted"/>
<keyword evidence="1 3" id="KW-0378">Hydrolase</keyword>
<dbReference type="Proteomes" id="UP000199337">
    <property type="component" value="Unassembled WGS sequence"/>
</dbReference>
<dbReference type="GO" id="GO:0050152">
    <property type="term" value="F:omega-amidase activity"/>
    <property type="evidence" value="ECO:0007669"/>
    <property type="project" value="TreeGrafter"/>
</dbReference>
<dbReference type="AlphaFoldDB" id="A0A1I2Z1Y6"/>
<dbReference type="CDD" id="cd07572">
    <property type="entry name" value="nit"/>
    <property type="match status" value="1"/>
</dbReference>
<dbReference type="OrthoDB" id="9811121at2"/>
<dbReference type="GO" id="GO:0006541">
    <property type="term" value="P:glutamine metabolic process"/>
    <property type="evidence" value="ECO:0007669"/>
    <property type="project" value="TreeGrafter"/>
</dbReference>
<dbReference type="STRING" id="341036.SAMN05660649_04717"/>
<name>A0A1I2Z1Y6_9FIRM</name>
<dbReference type="PANTHER" id="PTHR23088">
    <property type="entry name" value="NITRILASE-RELATED"/>
    <property type="match status" value="1"/>
</dbReference>
<protein>
    <submittedName>
        <fullName evidence="3">Predicted amidohydrolase</fullName>
    </submittedName>
</protein>
<accession>A0A1I2Z1Y6</accession>
<dbReference type="Pfam" id="PF00795">
    <property type="entry name" value="CN_hydrolase"/>
    <property type="match status" value="1"/>
</dbReference>
<organism evidence="3 4">
    <name type="scientific">Desulfotruncus arcticus DSM 17038</name>
    <dbReference type="NCBI Taxonomy" id="1121424"/>
    <lineage>
        <taxon>Bacteria</taxon>
        <taxon>Bacillati</taxon>
        <taxon>Bacillota</taxon>
        <taxon>Clostridia</taxon>
        <taxon>Eubacteriales</taxon>
        <taxon>Desulfallaceae</taxon>
        <taxon>Desulfotruncus</taxon>
    </lineage>
</organism>
<dbReference type="InterPro" id="IPR036526">
    <property type="entry name" value="C-N_Hydrolase_sf"/>
</dbReference>
<sequence>MVRKFKLAICQSNAAGDKTSNIRHADEMVRQAASQGAEVVMLPEMFNCPYRTELFPAYAESYPNGETIQMLSGTAKAAGIVLVGGSIPEIDGDTVYNTSFIFGPQGELLGRHRKVHLFDVDLPDLKVRESSTLGPGNNLTVVNAGFCKLGIIICFDVRFPEIARLLAMEGIQALMIPAAFNTVTGPAHWELSMRMRAVDNQIYVAAASPARDEKAGYVAYGHSMVVDPWGEVLVEAGLGSEIIMAEIDPVKMEEVRGRLPLLAQRRTDLYSLEWKKEDGNENN</sequence>
<dbReference type="GO" id="GO:0006528">
    <property type="term" value="P:asparagine metabolic process"/>
    <property type="evidence" value="ECO:0007669"/>
    <property type="project" value="TreeGrafter"/>
</dbReference>
<dbReference type="PANTHER" id="PTHR23088:SF30">
    <property type="entry name" value="OMEGA-AMIDASE NIT2"/>
    <property type="match status" value="1"/>
</dbReference>
<dbReference type="InterPro" id="IPR003010">
    <property type="entry name" value="C-N_Hydrolase"/>
</dbReference>
<feature type="domain" description="CN hydrolase" evidence="2">
    <location>
        <begin position="5"/>
        <end position="249"/>
    </location>
</feature>
<reference evidence="4" key="1">
    <citation type="submission" date="2016-10" db="EMBL/GenBank/DDBJ databases">
        <authorList>
            <person name="Varghese N."/>
            <person name="Submissions S."/>
        </authorList>
    </citation>
    <scope>NUCLEOTIDE SEQUENCE [LARGE SCALE GENOMIC DNA]</scope>
    <source>
        <strain evidence="4">DSM 17038</strain>
    </source>
</reference>